<dbReference type="InterPro" id="IPR050194">
    <property type="entry name" value="Glycosyltransferase_grp1"/>
</dbReference>
<dbReference type="InterPro" id="IPR028098">
    <property type="entry name" value="Glyco_trans_4-like_N"/>
</dbReference>
<accession>A0A5C6X9U0</accession>
<dbReference type="PANTHER" id="PTHR45947">
    <property type="entry name" value="SULFOQUINOVOSYL TRANSFERASE SQD2"/>
    <property type="match status" value="1"/>
</dbReference>
<organism evidence="2 3">
    <name type="scientific">Lujinxingia vulgaris</name>
    <dbReference type="NCBI Taxonomy" id="2600176"/>
    <lineage>
        <taxon>Bacteria</taxon>
        <taxon>Deltaproteobacteria</taxon>
        <taxon>Bradymonadales</taxon>
        <taxon>Lujinxingiaceae</taxon>
        <taxon>Lujinxingia</taxon>
    </lineage>
</organism>
<comment type="caution">
    <text evidence="2">The sequence shown here is derived from an EMBL/GenBank/DDBJ whole genome shotgun (WGS) entry which is preliminary data.</text>
</comment>
<dbReference type="CDD" id="cd03808">
    <property type="entry name" value="GT4_CapM-like"/>
    <property type="match status" value="1"/>
</dbReference>
<feature type="domain" description="Glycosyltransferase subfamily 4-like N-terminal" evidence="1">
    <location>
        <begin position="80"/>
        <end position="224"/>
    </location>
</feature>
<dbReference type="GO" id="GO:0016758">
    <property type="term" value="F:hexosyltransferase activity"/>
    <property type="evidence" value="ECO:0007669"/>
    <property type="project" value="TreeGrafter"/>
</dbReference>
<dbReference type="Pfam" id="PF13692">
    <property type="entry name" value="Glyco_trans_1_4"/>
    <property type="match status" value="1"/>
</dbReference>
<dbReference type="Proteomes" id="UP000321412">
    <property type="component" value="Unassembled WGS sequence"/>
</dbReference>
<proteinExistence type="predicted"/>
<keyword evidence="3" id="KW-1185">Reference proteome</keyword>
<gene>
    <name evidence="2" type="ORF">FRC98_19525</name>
</gene>
<dbReference type="PANTHER" id="PTHR45947:SF3">
    <property type="entry name" value="SULFOQUINOVOSYL TRANSFERASE SQD2"/>
    <property type="match status" value="1"/>
</dbReference>
<protein>
    <submittedName>
        <fullName evidence="2">Glycosyltransferase family 4 protein</fullName>
    </submittedName>
</protein>
<dbReference type="SUPFAM" id="SSF53756">
    <property type="entry name" value="UDP-Glycosyltransferase/glycogen phosphorylase"/>
    <property type="match status" value="1"/>
</dbReference>
<dbReference type="Pfam" id="PF13579">
    <property type="entry name" value="Glyco_trans_4_4"/>
    <property type="match status" value="1"/>
</dbReference>
<dbReference type="AlphaFoldDB" id="A0A5C6X9U0"/>
<evidence type="ECO:0000259" key="1">
    <source>
        <dbReference type="Pfam" id="PF13579"/>
    </source>
</evidence>
<dbReference type="Gene3D" id="3.40.50.2000">
    <property type="entry name" value="Glycogen Phosphorylase B"/>
    <property type="match status" value="2"/>
</dbReference>
<sequence length="441" mass="48608">MVFPPGCAYPCRHRTITFASRSLSCNLLRHPKPQWAPTLFGQKRRRTPPPTSLRNLMTRLLHITTVAESLGFLRTQIPYMKSQGMHIEALCSPGPHVARMAEELGITIHTVEMPRRISPVQDLRALGQLWQTLRRLQPDIVHAHTPKGGLLGTLGAFAAGTPVRIYHMRGLPLETATGWRRALLTATEHVSTRLSNHTIAVGFALRQTALSLNLCPPDRICVLAGGSGQGVDATTRFNPARFDADHRAKKRTELGLSPDDFVIGFVGRLVVDKGIETLWRAFDKLATIAPEAHLVLVGPFEERDALSPQTRQALEDHPNVHLAGFVADTAELYPAFDLLTLPTRREGFPNVLLEAAAMELACVTSDIGPCREAIVDEETGRSVPLDDAHALFGALNSYRLQPELARAHGKAARARALTHYSPDAIARDLHVLYHQLLQPRA</sequence>
<keyword evidence="2" id="KW-0808">Transferase</keyword>
<reference evidence="2 3" key="1">
    <citation type="submission" date="2019-08" db="EMBL/GenBank/DDBJ databases">
        <title>Bradymonadales sp. TMQ4.</title>
        <authorList>
            <person name="Liang Q."/>
        </authorList>
    </citation>
    <scope>NUCLEOTIDE SEQUENCE [LARGE SCALE GENOMIC DNA]</scope>
    <source>
        <strain evidence="2 3">TMQ4</strain>
    </source>
</reference>
<dbReference type="OrthoDB" id="5449954at2"/>
<evidence type="ECO:0000313" key="2">
    <source>
        <dbReference type="EMBL" id="TXD34052.1"/>
    </source>
</evidence>
<evidence type="ECO:0000313" key="3">
    <source>
        <dbReference type="Proteomes" id="UP000321412"/>
    </source>
</evidence>
<name>A0A5C6X9U0_9DELT</name>
<dbReference type="EMBL" id="VOSM01000016">
    <property type="protein sequence ID" value="TXD34052.1"/>
    <property type="molecule type" value="Genomic_DNA"/>
</dbReference>